<dbReference type="PROSITE" id="PS01063">
    <property type="entry name" value="SIGMA70_ECF"/>
    <property type="match status" value="1"/>
</dbReference>
<dbReference type="GO" id="GO:0006950">
    <property type="term" value="P:response to stress"/>
    <property type="evidence" value="ECO:0007669"/>
    <property type="project" value="UniProtKB-ARBA"/>
</dbReference>
<comment type="similarity">
    <text evidence="1 6">Belongs to the sigma-70 factor family. ECF subfamily.</text>
</comment>
<dbReference type="GO" id="GO:0016987">
    <property type="term" value="F:sigma factor activity"/>
    <property type="evidence" value="ECO:0007669"/>
    <property type="project" value="UniProtKB-KW"/>
</dbReference>
<evidence type="ECO:0000256" key="6">
    <source>
        <dbReference type="RuleBase" id="RU000716"/>
    </source>
</evidence>
<protein>
    <recommendedName>
        <fullName evidence="6">RNA polymerase sigma factor</fullName>
    </recommendedName>
</protein>
<name>A0A3D9JN97_9BACL</name>
<dbReference type="RefSeq" id="WP_246016611.1">
    <property type="nucleotide sequence ID" value="NZ_QRDZ01000016.1"/>
</dbReference>
<accession>A0A3D9JN97</accession>
<dbReference type="GO" id="GO:0006352">
    <property type="term" value="P:DNA-templated transcription initiation"/>
    <property type="evidence" value="ECO:0007669"/>
    <property type="project" value="InterPro"/>
</dbReference>
<organism evidence="9 10">
    <name type="scientific">Cohnella phaseoli</name>
    <dbReference type="NCBI Taxonomy" id="456490"/>
    <lineage>
        <taxon>Bacteria</taxon>
        <taxon>Bacillati</taxon>
        <taxon>Bacillota</taxon>
        <taxon>Bacilli</taxon>
        <taxon>Bacillales</taxon>
        <taxon>Paenibacillaceae</taxon>
        <taxon>Cohnella</taxon>
    </lineage>
</organism>
<keyword evidence="10" id="KW-1185">Reference proteome</keyword>
<dbReference type="InterPro" id="IPR036388">
    <property type="entry name" value="WH-like_DNA-bd_sf"/>
</dbReference>
<keyword evidence="5 6" id="KW-0804">Transcription</keyword>
<evidence type="ECO:0000313" key="9">
    <source>
        <dbReference type="EMBL" id="RED75279.1"/>
    </source>
</evidence>
<dbReference type="InterPro" id="IPR000838">
    <property type="entry name" value="RNA_pol_sigma70_ECF_CS"/>
</dbReference>
<keyword evidence="2 6" id="KW-0805">Transcription regulation</keyword>
<dbReference type="PANTHER" id="PTHR43133:SF46">
    <property type="entry name" value="RNA POLYMERASE SIGMA-70 FACTOR ECF SUBFAMILY"/>
    <property type="match status" value="1"/>
</dbReference>
<evidence type="ECO:0000256" key="1">
    <source>
        <dbReference type="ARBA" id="ARBA00010641"/>
    </source>
</evidence>
<evidence type="ECO:0000256" key="2">
    <source>
        <dbReference type="ARBA" id="ARBA00023015"/>
    </source>
</evidence>
<dbReference type="EMBL" id="QRDZ01000016">
    <property type="protein sequence ID" value="RED75279.1"/>
    <property type="molecule type" value="Genomic_DNA"/>
</dbReference>
<dbReference type="Proteomes" id="UP000256977">
    <property type="component" value="Unassembled WGS sequence"/>
</dbReference>
<dbReference type="SUPFAM" id="SSF88946">
    <property type="entry name" value="Sigma2 domain of RNA polymerase sigma factors"/>
    <property type="match status" value="1"/>
</dbReference>
<dbReference type="InterPro" id="IPR013325">
    <property type="entry name" value="RNA_pol_sigma_r2"/>
</dbReference>
<evidence type="ECO:0000259" key="7">
    <source>
        <dbReference type="Pfam" id="PF04542"/>
    </source>
</evidence>
<dbReference type="Gene3D" id="1.10.1740.10">
    <property type="match status" value="1"/>
</dbReference>
<dbReference type="GO" id="GO:0003677">
    <property type="term" value="F:DNA binding"/>
    <property type="evidence" value="ECO:0007669"/>
    <property type="project" value="UniProtKB-KW"/>
</dbReference>
<sequence length="179" mass="20650">MDETYWKHLERMDSASLQQLMSVYGQEVWNLAFLLTKRHHLADDIAQDVFIKVYESIHLFRGASSIKTWLLSITRNISINYLRTAFVRKVTLTGWITDKGVNASAEKQAVEQSVTEEIWRAVMELPLKLREVLVLHGKYELSMKEIANVLGVSEGTVKSRLARARVKMSAYWKEDAAYE</sequence>
<dbReference type="InterPro" id="IPR039425">
    <property type="entry name" value="RNA_pol_sigma-70-like"/>
</dbReference>
<proteinExistence type="inferred from homology"/>
<feature type="domain" description="RNA polymerase sigma factor 70 region 4 type 2" evidence="8">
    <location>
        <begin position="116"/>
        <end position="168"/>
    </location>
</feature>
<dbReference type="Gene3D" id="1.10.10.10">
    <property type="entry name" value="Winged helix-like DNA-binding domain superfamily/Winged helix DNA-binding domain"/>
    <property type="match status" value="1"/>
</dbReference>
<dbReference type="SUPFAM" id="SSF88659">
    <property type="entry name" value="Sigma3 and sigma4 domains of RNA polymerase sigma factors"/>
    <property type="match status" value="1"/>
</dbReference>
<evidence type="ECO:0000313" key="10">
    <source>
        <dbReference type="Proteomes" id="UP000256977"/>
    </source>
</evidence>
<dbReference type="InterPro" id="IPR013249">
    <property type="entry name" value="RNA_pol_sigma70_r4_t2"/>
</dbReference>
<keyword evidence="3 6" id="KW-0731">Sigma factor</keyword>
<evidence type="ECO:0000256" key="5">
    <source>
        <dbReference type="ARBA" id="ARBA00023163"/>
    </source>
</evidence>
<keyword evidence="4 6" id="KW-0238">DNA-binding</keyword>
<dbReference type="Pfam" id="PF04542">
    <property type="entry name" value="Sigma70_r2"/>
    <property type="match status" value="1"/>
</dbReference>
<dbReference type="InterPro" id="IPR007627">
    <property type="entry name" value="RNA_pol_sigma70_r2"/>
</dbReference>
<dbReference type="PANTHER" id="PTHR43133">
    <property type="entry name" value="RNA POLYMERASE ECF-TYPE SIGMA FACTO"/>
    <property type="match status" value="1"/>
</dbReference>
<dbReference type="InterPro" id="IPR013324">
    <property type="entry name" value="RNA_pol_sigma_r3/r4-like"/>
</dbReference>
<dbReference type="Pfam" id="PF08281">
    <property type="entry name" value="Sigma70_r4_2"/>
    <property type="match status" value="1"/>
</dbReference>
<reference evidence="9 10" key="1">
    <citation type="submission" date="2018-07" db="EMBL/GenBank/DDBJ databases">
        <title>Genomic Encyclopedia of Type Strains, Phase III (KMG-III): the genomes of soil and plant-associated and newly described type strains.</title>
        <authorList>
            <person name="Whitman W."/>
        </authorList>
    </citation>
    <scope>NUCLEOTIDE SEQUENCE [LARGE SCALE GENOMIC DNA]</scope>
    <source>
        <strain evidence="9 10">CECT 7287</strain>
    </source>
</reference>
<gene>
    <name evidence="9" type="ORF">DFP98_11681</name>
</gene>
<dbReference type="AlphaFoldDB" id="A0A3D9JN97"/>
<comment type="caution">
    <text evidence="9">The sequence shown here is derived from an EMBL/GenBank/DDBJ whole genome shotgun (WGS) entry which is preliminary data.</text>
</comment>
<dbReference type="NCBIfam" id="TIGR02937">
    <property type="entry name" value="sigma70-ECF"/>
    <property type="match status" value="1"/>
</dbReference>
<evidence type="ECO:0000259" key="8">
    <source>
        <dbReference type="Pfam" id="PF08281"/>
    </source>
</evidence>
<evidence type="ECO:0000256" key="4">
    <source>
        <dbReference type="ARBA" id="ARBA00023125"/>
    </source>
</evidence>
<dbReference type="InterPro" id="IPR014284">
    <property type="entry name" value="RNA_pol_sigma-70_dom"/>
</dbReference>
<dbReference type="CDD" id="cd06171">
    <property type="entry name" value="Sigma70_r4"/>
    <property type="match status" value="1"/>
</dbReference>
<evidence type="ECO:0000256" key="3">
    <source>
        <dbReference type="ARBA" id="ARBA00023082"/>
    </source>
</evidence>
<feature type="domain" description="RNA polymerase sigma-70 region 2" evidence="7">
    <location>
        <begin position="23"/>
        <end position="84"/>
    </location>
</feature>